<dbReference type="HOGENOM" id="CLU_001265_10_13_11"/>
<dbReference type="GO" id="GO:0005886">
    <property type="term" value="C:plasma membrane"/>
    <property type="evidence" value="ECO:0007669"/>
    <property type="project" value="UniProtKB-SubCell"/>
</dbReference>
<feature type="transmembrane region" description="Helical" evidence="5">
    <location>
        <begin position="287"/>
        <end position="310"/>
    </location>
</feature>
<feature type="transmembrane region" description="Helical" evidence="5">
    <location>
        <begin position="130"/>
        <end position="150"/>
    </location>
</feature>
<evidence type="ECO:0000259" key="6">
    <source>
        <dbReference type="PROSITE" id="PS50850"/>
    </source>
</evidence>
<comment type="subcellular location">
    <subcellularLocation>
        <location evidence="1">Cell membrane</location>
        <topology evidence="1">Multi-pass membrane protein</topology>
    </subcellularLocation>
</comment>
<feature type="transmembrane region" description="Helical" evidence="5">
    <location>
        <begin position="95"/>
        <end position="118"/>
    </location>
</feature>
<evidence type="ECO:0000256" key="4">
    <source>
        <dbReference type="ARBA" id="ARBA00023136"/>
    </source>
</evidence>
<dbReference type="PANTHER" id="PTHR23531">
    <property type="entry name" value="QUINOLENE RESISTANCE PROTEIN NORA"/>
    <property type="match status" value="1"/>
</dbReference>
<feature type="domain" description="Major facilitator superfamily (MFS) profile" evidence="6">
    <location>
        <begin position="5"/>
        <end position="379"/>
    </location>
</feature>
<feature type="transmembrane region" description="Helical" evidence="5">
    <location>
        <begin position="42"/>
        <end position="64"/>
    </location>
</feature>
<evidence type="ECO:0000256" key="2">
    <source>
        <dbReference type="ARBA" id="ARBA00022692"/>
    </source>
</evidence>
<dbReference type="Pfam" id="PF07690">
    <property type="entry name" value="MFS_1"/>
    <property type="match status" value="1"/>
</dbReference>
<dbReference type="eggNOG" id="COG2814">
    <property type="taxonomic scope" value="Bacteria"/>
</dbReference>
<dbReference type="PROSITE" id="PS50850">
    <property type="entry name" value="MFS"/>
    <property type="match status" value="1"/>
</dbReference>
<keyword evidence="3 5" id="KW-1133">Transmembrane helix</keyword>
<sequence precursor="true">MLRSPGMPALIAMSLLGFTSFFLTLSALPLWAVDQGVPEALAGLVTTVMLVATVGCQVLVPAAVRLIGQPATLAVGLFALGAPTPLLLLSDQLGWLLAVSAVRGLGFAILTVLTPLVATQIAPPGSHGRAIGLYGLAVAVPNVAAVPLAVALTDAGHFPVVAGLGAVPVLAIPLVRRFPPPPPARPRQAGRARLPVASLAGILGLLLALTLSGGGIFAIVPVQLNESGAVVTWALLLLGVTSALARWRAGSLADRAGPARLLPACAVVGVLGLGLLGWGAAGTGAGPGALVVLGAAIFGLAYGGAQNLTLLLSFDLAGPDRRTPASAAWNATYDAGTAIGALLIGAVAAGSSLTVAMLGCAGLVVVTAVVAVVSARGRA</sequence>
<dbReference type="InterPro" id="IPR020846">
    <property type="entry name" value="MFS_dom"/>
</dbReference>
<dbReference type="EMBL" id="CP001737">
    <property type="protein sequence ID" value="ACV79180.1"/>
    <property type="molecule type" value="Genomic_DNA"/>
</dbReference>
<name>C8X9M2_NAKMY</name>
<keyword evidence="4 5" id="KW-0472">Membrane</keyword>
<gene>
    <name evidence="7" type="ordered locus">Namu_2835</name>
</gene>
<feature type="transmembrane region" description="Helical" evidence="5">
    <location>
        <begin position="196"/>
        <end position="224"/>
    </location>
</feature>
<reference evidence="8" key="1">
    <citation type="submission" date="2009-09" db="EMBL/GenBank/DDBJ databases">
        <title>The complete genome of Nakamurella multipartita DSM 44233.</title>
        <authorList>
            <consortium name="US DOE Joint Genome Institute (JGI-PGF)"/>
            <person name="Lucas S."/>
            <person name="Copeland A."/>
            <person name="Lapidus A."/>
            <person name="Glavina del Rio T."/>
            <person name="Dalin E."/>
            <person name="Tice H."/>
            <person name="Bruce D."/>
            <person name="Goodwin L."/>
            <person name="Pitluck S."/>
            <person name="Kyrpides N."/>
            <person name="Mavromatis K."/>
            <person name="Ivanova N."/>
            <person name="Ovchinnikova G."/>
            <person name="Sims D."/>
            <person name="Meincke L."/>
            <person name="Brettin T."/>
            <person name="Detter J.C."/>
            <person name="Han C."/>
            <person name="Larimer F."/>
            <person name="Land M."/>
            <person name="Hauser L."/>
            <person name="Markowitz V."/>
            <person name="Cheng J.-F."/>
            <person name="Hugenholtz P."/>
            <person name="Woyke T."/>
            <person name="Wu D."/>
            <person name="Klenk H.-P."/>
            <person name="Eisen J.A."/>
        </authorList>
    </citation>
    <scope>NUCLEOTIDE SEQUENCE [LARGE SCALE GENOMIC DNA]</scope>
    <source>
        <strain evidence="8">ATCC 700099 / DSM 44233 / CIP 104796 / JCM 9543 / NBRC 105858 / Y-104</strain>
    </source>
</reference>
<feature type="transmembrane region" description="Helical" evidence="5">
    <location>
        <begin position="71"/>
        <end position="89"/>
    </location>
</feature>
<feature type="transmembrane region" description="Helical" evidence="5">
    <location>
        <begin position="156"/>
        <end position="175"/>
    </location>
</feature>
<evidence type="ECO:0000256" key="5">
    <source>
        <dbReference type="SAM" id="Phobius"/>
    </source>
</evidence>
<organism evidence="7 8">
    <name type="scientific">Nakamurella multipartita (strain ATCC 700099 / DSM 44233 / CIP 104796 / JCM 9543 / NBRC 105858 / Y-104)</name>
    <name type="common">Microsphaera multipartita</name>
    <dbReference type="NCBI Taxonomy" id="479431"/>
    <lineage>
        <taxon>Bacteria</taxon>
        <taxon>Bacillati</taxon>
        <taxon>Actinomycetota</taxon>
        <taxon>Actinomycetes</taxon>
        <taxon>Nakamurellales</taxon>
        <taxon>Nakamurellaceae</taxon>
        <taxon>Nakamurella</taxon>
    </lineage>
</organism>
<dbReference type="PANTHER" id="PTHR23531:SF1">
    <property type="entry name" value="QUINOLENE RESISTANCE PROTEIN NORA"/>
    <property type="match status" value="1"/>
</dbReference>
<reference evidence="7 8" key="2">
    <citation type="journal article" date="2010" name="Stand. Genomic Sci.">
        <title>Complete genome sequence of Nakamurella multipartita type strain (Y-104).</title>
        <authorList>
            <person name="Tice H."/>
            <person name="Mayilraj S."/>
            <person name="Sims D."/>
            <person name="Lapidus A."/>
            <person name="Nolan M."/>
            <person name="Lucas S."/>
            <person name="Glavina Del Rio T."/>
            <person name="Copeland A."/>
            <person name="Cheng J.F."/>
            <person name="Meincke L."/>
            <person name="Bruce D."/>
            <person name="Goodwin L."/>
            <person name="Pitluck S."/>
            <person name="Ivanova N."/>
            <person name="Mavromatis K."/>
            <person name="Ovchinnikova G."/>
            <person name="Pati A."/>
            <person name="Chen A."/>
            <person name="Palaniappan K."/>
            <person name="Land M."/>
            <person name="Hauser L."/>
            <person name="Chang Y.J."/>
            <person name="Jeffries C.D."/>
            <person name="Detter J.C."/>
            <person name="Brettin T."/>
            <person name="Rohde M."/>
            <person name="Goker M."/>
            <person name="Bristow J."/>
            <person name="Eisen J.A."/>
            <person name="Markowitz V."/>
            <person name="Hugenholtz P."/>
            <person name="Kyrpides N.C."/>
            <person name="Klenk H.P."/>
            <person name="Chen F."/>
        </authorList>
    </citation>
    <scope>NUCLEOTIDE SEQUENCE [LARGE SCALE GENOMIC DNA]</scope>
    <source>
        <strain evidence="8">ATCC 700099 / DSM 44233 / CIP 104796 / JCM 9543 / NBRC 105858 / Y-104</strain>
    </source>
</reference>
<feature type="transmembrane region" description="Helical" evidence="5">
    <location>
        <begin position="230"/>
        <end position="249"/>
    </location>
</feature>
<dbReference type="AlphaFoldDB" id="C8X9M2"/>
<dbReference type="SUPFAM" id="SSF103473">
    <property type="entry name" value="MFS general substrate transporter"/>
    <property type="match status" value="1"/>
</dbReference>
<dbReference type="OrthoDB" id="5189108at2"/>
<dbReference type="Proteomes" id="UP000002218">
    <property type="component" value="Chromosome"/>
</dbReference>
<dbReference type="InterPro" id="IPR052714">
    <property type="entry name" value="MFS_Exporter"/>
</dbReference>
<feature type="transmembrane region" description="Helical" evidence="5">
    <location>
        <begin position="355"/>
        <end position="375"/>
    </location>
</feature>
<keyword evidence="8" id="KW-1185">Reference proteome</keyword>
<accession>C8X9M2</accession>
<dbReference type="GO" id="GO:0022857">
    <property type="term" value="F:transmembrane transporter activity"/>
    <property type="evidence" value="ECO:0007669"/>
    <property type="project" value="InterPro"/>
</dbReference>
<protein>
    <submittedName>
        <fullName evidence="7">Major facilitator superfamily MFS_1</fullName>
    </submittedName>
</protein>
<evidence type="ECO:0000256" key="3">
    <source>
        <dbReference type="ARBA" id="ARBA00022989"/>
    </source>
</evidence>
<feature type="transmembrane region" description="Helical" evidence="5">
    <location>
        <begin position="261"/>
        <end position="281"/>
    </location>
</feature>
<dbReference type="RefSeq" id="WP_015748059.1">
    <property type="nucleotide sequence ID" value="NC_013235.1"/>
</dbReference>
<proteinExistence type="predicted"/>
<evidence type="ECO:0000256" key="1">
    <source>
        <dbReference type="ARBA" id="ARBA00004651"/>
    </source>
</evidence>
<feature type="transmembrane region" description="Helical" evidence="5">
    <location>
        <begin position="331"/>
        <end position="349"/>
    </location>
</feature>
<dbReference type="STRING" id="479431.Namu_2835"/>
<evidence type="ECO:0000313" key="7">
    <source>
        <dbReference type="EMBL" id="ACV79180.1"/>
    </source>
</evidence>
<dbReference type="KEGG" id="nml:Namu_2835"/>
<dbReference type="InterPro" id="IPR011701">
    <property type="entry name" value="MFS"/>
</dbReference>
<keyword evidence="2 5" id="KW-0812">Transmembrane</keyword>
<evidence type="ECO:0000313" key="8">
    <source>
        <dbReference type="Proteomes" id="UP000002218"/>
    </source>
</evidence>
<dbReference type="InParanoid" id="C8X9M2"/>
<dbReference type="InterPro" id="IPR036259">
    <property type="entry name" value="MFS_trans_sf"/>
</dbReference>
<dbReference type="Gene3D" id="1.20.1250.20">
    <property type="entry name" value="MFS general substrate transporter like domains"/>
    <property type="match status" value="1"/>
</dbReference>